<keyword evidence="4" id="KW-0804">Transcription</keyword>
<dbReference type="GO" id="GO:0000428">
    <property type="term" value="C:DNA-directed RNA polymerase complex"/>
    <property type="evidence" value="ECO:0007669"/>
    <property type="project" value="UniProtKB-KW"/>
</dbReference>
<reference evidence="6 7" key="1">
    <citation type="journal article" date="2018" name="Front. Plant Sci.">
        <title>Red Clover (Trifolium pratense) and Zigzag Clover (T. medium) - A Picture of Genomic Similarities and Differences.</title>
        <authorList>
            <person name="Dluhosova J."/>
            <person name="Istvanek J."/>
            <person name="Nedelnik J."/>
            <person name="Repkova J."/>
        </authorList>
    </citation>
    <scope>NUCLEOTIDE SEQUENCE [LARGE SCALE GENOMIC DNA]</scope>
    <source>
        <strain evidence="7">cv. 10/8</strain>
        <tissue evidence="6">Leaf</tissue>
    </source>
</reference>
<evidence type="ECO:0000313" key="6">
    <source>
        <dbReference type="EMBL" id="MCI07092.1"/>
    </source>
</evidence>
<evidence type="ECO:0000256" key="3">
    <source>
        <dbReference type="ARBA" id="ARBA00022478"/>
    </source>
</evidence>
<keyword evidence="3 6" id="KW-0240">DNA-directed RNA polymerase</keyword>
<feature type="non-terminal residue" evidence="6">
    <location>
        <position position="1"/>
    </location>
</feature>
<organism evidence="6 7">
    <name type="scientific">Trifolium medium</name>
    <dbReference type="NCBI Taxonomy" id="97028"/>
    <lineage>
        <taxon>Eukaryota</taxon>
        <taxon>Viridiplantae</taxon>
        <taxon>Streptophyta</taxon>
        <taxon>Embryophyta</taxon>
        <taxon>Tracheophyta</taxon>
        <taxon>Spermatophyta</taxon>
        <taxon>Magnoliopsida</taxon>
        <taxon>eudicotyledons</taxon>
        <taxon>Gunneridae</taxon>
        <taxon>Pentapetalae</taxon>
        <taxon>rosids</taxon>
        <taxon>fabids</taxon>
        <taxon>Fabales</taxon>
        <taxon>Fabaceae</taxon>
        <taxon>Papilionoideae</taxon>
        <taxon>50 kb inversion clade</taxon>
        <taxon>NPAAA clade</taxon>
        <taxon>Hologalegina</taxon>
        <taxon>IRL clade</taxon>
        <taxon>Trifolieae</taxon>
        <taxon>Trifolium</taxon>
    </lineage>
</organism>
<dbReference type="Pfam" id="PF06870">
    <property type="entry name" value="RNA_pol_I_A49"/>
    <property type="match status" value="1"/>
</dbReference>
<dbReference type="GO" id="GO:0006351">
    <property type="term" value="P:DNA-templated transcription"/>
    <property type="evidence" value="ECO:0007669"/>
    <property type="project" value="InterPro"/>
</dbReference>
<dbReference type="PANTHER" id="PTHR14440">
    <property type="entry name" value="DNA-DIRECTED RNA POLYMERASE I SUBUNIT RPA49"/>
    <property type="match status" value="1"/>
</dbReference>
<dbReference type="InterPro" id="IPR009668">
    <property type="entry name" value="RNA_pol-assoc_fac_A49-like"/>
</dbReference>
<dbReference type="Proteomes" id="UP000265520">
    <property type="component" value="Unassembled WGS sequence"/>
</dbReference>
<comment type="caution">
    <text evidence="6">The sequence shown here is derived from an EMBL/GenBank/DDBJ whole genome shotgun (WGS) entry which is preliminary data.</text>
</comment>
<evidence type="ECO:0000256" key="5">
    <source>
        <dbReference type="ARBA" id="ARBA00023242"/>
    </source>
</evidence>
<comment type="similarity">
    <text evidence="2">Belongs to the eukaryotic RPA49/POLR1E RNA polymerase subunit family.</text>
</comment>
<sequence length="115" mass="12946">KRTELVVCPDGCSVEFVGTSYAGEASAGHRSMYALGVFDKETQTLKVMHIGANKIFRLEPKVKGLEYNMPPPTPTVEEMSPDQWTEKRRKTDAIFGSMRQIVMQVTHESKLRGEK</sequence>
<dbReference type="GO" id="GO:0005730">
    <property type="term" value="C:nucleolus"/>
    <property type="evidence" value="ECO:0007669"/>
    <property type="project" value="UniProtKB-SubCell"/>
</dbReference>
<dbReference type="AlphaFoldDB" id="A0A392P5P7"/>
<protein>
    <submittedName>
        <fullName evidence="6">DNA-directed RNA polymerase I subunit RPA49</fullName>
    </submittedName>
</protein>
<keyword evidence="7" id="KW-1185">Reference proteome</keyword>
<comment type="subcellular location">
    <subcellularLocation>
        <location evidence="1">Nucleus</location>
        <location evidence="1">Nucleolus</location>
    </subcellularLocation>
</comment>
<evidence type="ECO:0000256" key="2">
    <source>
        <dbReference type="ARBA" id="ARBA00009430"/>
    </source>
</evidence>
<evidence type="ECO:0000313" key="7">
    <source>
        <dbReference type="Proteomes" id="UP000265520"/>
    </source>
</evidence>
<evidence type="ECO:0000256" key="1">
    <source>
        <dbReference type="ARBA" id="ARBA00004604"/>
    </source>
</evidence>
<dbReference type="GO" id="GO:0003677">
    <property type="term" value="F:DNA binding"/>
    <property type="evidence" value="ECO:0007669"/>
    <property type="project" value="InterPro"/>
</dbReference>
<accession>A0A392P5P7</accession>
<dbReference type="EMBL" id="LXQA010064171">
    <property type="protein sequence ID" value="MCI07092.1"/>
    <property type="molecule type" value="Genomic_DNA"/>
</dbReference>
<keyword evidence="5" id="KW-0539">Nucleus</keyword>
<evidence type="ECO:0000256" key="4">
    <source>
        <dbReference type="ARBA" id="ARBA00023163"/>
    </source>
</evidence>
<proteinExistence type="inferred from homology"/>
<name>A0A392P5P7_9FABA</name>